<feature type="region of interest" description="Disordered" evidence="1">
    <location>
        <begin position="1"/>
        <end position="60"/>
    </location>
</feature>
<evidence type="ECO:0000313" key="3">
    <source>
        <dbReference type="Proteomes" id="UP000614601"/>
    </source>
</evidence>
<dbReference type="Proteomes" id="UP000614601">
    <property type="component" value="Unassembled WGS sequence"/>
</dbReference>
<dbReference type="AlphaFoldDB" id="A0A811LR80"/>
<gene>
    <name evidence="2" type="ORF">BOKJ2_LOCUS14342</name>
</gene>
<feature type="compositionally biased region" description="Polar residues" evidence="1">
    <location>
        <begin position="23"/>
        <end position="35"/>
    </location>
</feature>
<proteinExistence type="predicted"/>
<organism evidence="2 3">
    <name type="scientific">Bursaphelenchus okinawaensis</name>
    <dbReference type="NCBI Taxonomy" id="465554"/>
    <lineage>
        <taxon>Eukaryota</taxon>
        <taxon>Metazoa</taxon>
        <taxon>Ecdysozoa</taxon>
        <taxon>Nematoda</taxon>
        <taxon>Chromadorea</taxon>
        <taxon>Rhabditida</taxon>
        <taxon>Tylenchina</taxon>
        <taxon>Tylenchomorpha</taxon>
        <taxon>Aphelenchoidea</taxon>
        <taxon>Aphelenchoididae</taxon>
        <taxon>Bursaphelenchus</taxon>
    </lineage>
</organism>
<feature type="compositionally biased region" description="Polar residues" evidence="1">
    <location>
        <begin position="1"/>
        <end position="13"/>
    </location>
</feature>
<keyword evidence="3" id="KW-1185">Reference proteome</keyword>
<evidence type="ECO:0000256" key="1">
    <source>
        <dbReference type="SAM" id="MobiDB-lite"/>
    </source>
</evidence>
<comment type="caution">
    <text evidence="2">The sequence shown here is derived from an EMBL/GenBank/DDBJ whole genome shotgun (WGS) entry which is preliminary data.</text>
</comment>
<accession>A0A811LR80</accession>
<evidence type="ECO:0000313" key="2">
    <source>
        <dbReference type="EMBL" id="CAD5230839.1"/>
    </source>
</evidence>
<reference evidence="2" key="1">
    <citation type="submission" date="2020-09" db="EMBL/GenBank/DDBJ databases">
        <authorList>
            <person name="Kikuchi T."/>
        </authorList>
    </citation>
    <scope>NUCLEOTIDE SEQUENCE</scope>
    <source>
        <strain evidence="2">SH1</strain>
    </source>
</reference>
<dbReference type="EMBL" id="CAJFCW020000006">
    <property type="protein sequence ID" value="CAG9128042.1"/>
    <property type="molecule type" value="Genomic_DNA"/>
</dbReference>
<protein>
    <submittedName>
        <fullName evidence="2">Uncharacterized protein</fullName>
    </submittedName>
</protein>
<name>A0A811LR80_9BILA</name>
<dbReference type="EMBL" id="CAJFDH010000006">
    <property type="protein sequence ID" value="CAD5230839.1"/>
    <property type="molecule type" value="Genomic_DNA"/>
</dbReference>
<sequence length="171" mass="18947">MATTRASQASRSYATGVPRNDPSDQISVTRLSTSVRGIDKAPRQRLNTSRNGIDEAPDSQLSTSACGIEEAPVKFNSLKFQRPITRWLNNLDSELSAAYQLWDNSETEIFSPAVTVMKKSALAIELSNYIKTAKGLTSKIDNGINEWKQKVANSVAKEKRLVEYGKITEYC</sequence>
<dbReference type="Proteomes" id="UP000783686">
    <property type="component" value="Unassembled WGS sequence"/>
</dbReference>